<comment type="function">
    <text evidence="2">Involved in the assembly of mitochondrial and cytoplasmic iron-sulfur proteins. Probably involved in the binding of an intermediate of Fe/S cluster assembly.</text>
</comment>
<feature type="domain" description="Core" evidence="5">
    <location>
        <begin position="155"/>
        <end position="254"/>
    </location>
</feature>
<dbReference type="InterPro" id="IPR000361">
    <property type="entry name" value="ATAP_core_dom"/>
</dbReference>
<dbReference type="NCBIfam" id="TIGR00049">
    <property type="entry name" value="iron-sulfur cluster assembly accessory protein"/>
    <property type="match status" value="1"/>
</dbReference>
<dbReference type="GO" id="GO:0016226">
    <property type="term" value="P:iron-sulfur cluster assembly"/>
    <property type="evidence" value="ECO:0007669"/>
    <property type="project" value="InterPro"/>
</dbReference>
<dbReference type="Proteomes" id="UP000192927">
    <property type="component" value="Unassembled WGS sequence"/>
</dbReference>
<evidence type="ECO:0000256" key="1">
    <source>
        <dbReference type="ARBA" id="ARBA00006718"/>
    </source>
</evidence>
<evidence type="ECO:0000256" key="4">
    <source>
        <dbReference type="SAM" id="MobiDB-lite"/>
    </source>
</evidence>
<feature type="compositionally biased region" description="Basic and acidic residues" evidence="4">
    <location>
        <begin position="89"/>
        <end position="104"/>
    </location>
</feature>
<comment type="similarity">
    <text evidence="1">Belongs to the HesB/IscA family.</text>
</comment>
<evidence type="ECO:0000256" key="2">
    <source>
        <dbReference type="ARBA" id="ARBA00054873"/>
    </source>
</evidence>
<dbReference type="GO" id="GO:0005739">
    <property type="term" value="C:mitochondrion"/>
    <property type="evidence" value="ECO:0007669"/>
    <property type="project" value="TreeGrafter"/>
</dbReference>
<dbReference type="Pfam" id="PF01521">
    <property type="entry name" value="Fe-S_biosyn"/>
    <property type="match status" value="1"/>
</dbReference>
<sequence>MSAQRYIAPLTSSTTTVFKFAFAAGSTAQWICPSRVRSFTSSTQVHHSSKRELQTATAYRPQNLNPAPPPPRNAGVPESSVARAIPEVNDTRPPRLLTQHDDSWHLEAGGRVSISIAEKEAQKSKPVAEAGQTTSPQASTSKLKRGKLRPRKAAMSLTPSATEQLRSLLTLPEPKLIRVGVKNRGCSGLAYHLEYVDKPGTFDEAVEQDGVKVLIDSKALFSIIGSEMDWVEDKLNQRFIFRNPNIKEQCGCGESFMV</sequence>
<dbReference type="AlphaFoldDB" id="A0A1W5CRD8"/>
<dbReference type="GO" id="GO:0051537">
    <property type="term" value="F:2 iron, 2 sulfur cluster binding"/>
    <property type="evidence" value="ECO:0007669"/>
    <property type="project" value="TreeGrafter"/>
</dbReference>
<accession>A0A1W5CRD8</accession>
<dbReference type="FunFam" id="2.60.300.12:FF:000001">
    <property type="entry name" value="Iron-binding protein IscA"/>
    <property type="match status" value="1"/>
</dbReference>
<dbReference type="Gene3D" id="2.60.300.12">
    <property type="entry name" value="HesB-like domain"/>
    <property type="match status" value="1"/>
</dbReference>
<evidence type="ECO:0000313" key="7">
    <source>
        <dbReference type="Proteomes" id="UP000192927"/>
    </source>
</evidence>
<name>A0A1W5CRD8_9LECA</name>
<dbReference type="EMBL" id="FWEW01000034">
    <property type="protein sequence ID" value="SLM33407.1"/>
    <property type="molecule type" value="Genomic_DNA"/>
</dbReference>
<reference evidence="7" key="1">
    <citation type="submission" date="2017-03" db="EMBL/GenBank/DDBJ databases">
        <authorList>
            <person name="Sharma R."/>
            <person name="Thines M."/>
        </authorList>
    </citation>
    <scope>NUCLEOTIDE SEQUENCE [LARGE SCALE GENOMIC DNA]</scope>
</reference>
<proteinExistence type="inferred from homology"/>
<organism evidence="6 7">
    <name type="scientific">Lasallia pustulata</name>
    <dbReference type="NCBI Taxonomy" id="136370"/>
    <lineage>
        <taxon>Eukaryota</taxon>
        <taxon>Fungi</taxon>
        <taxon>Dikarya</taxon>
        <taxon>Ascomycota</taxon>
        <taxon>Pezizomycotina</taxon>
        <taxon>Lecanoromycetes</taxon>
        <taxon>OSLEUM clade</taxon>
        <taxon>Umbilicariomycetidae</taxon>
        <taxon>Umbilicariales</taxon>
        <taxon>Umbilicariaceae</taxon>
        <taxon>Lasallia</taxon>
    </lineage>
</organism>
<dbReference type="InterPro" id="IPR017870">
    <property type="entry name" value="FeS_cluster_insertion_CS"/>
</dbReference>
<evidence type="ECO:0000313" key="6">
    <source>
        <dbReference type="EMBL" id="SLM33407.1"/>
    </source>
</evidence>
<feature type="region of interest" description="Disordered" evidence="4">
    <location>
        <begin position="85"/>
        <end position="104"/>
    </location>
</feature>
<feature type="compositionally biased region" description="Basic residues" evidence="4">
    <location>
        <begin position="142"/>
        <end position="152"/>
    </location>
</feature>
<evidence type="ECO:0000259" key="5">
    <source>
        <dbReference type="Pfam" id="PF01521"/>
    </source>
</evidence>
<dbReference type="PANTHER" id="PTHR10072:SF41">
    <property type="entry name" value="IRON-SULFUR CLUSTER ASSEMBLY 1 HOMOLOG, MITOCHONDRIAL"/>
    <property type="match status" value="1"/>
</dbReference>
<keyword evidence="7" id="KW-1185">Reference proteome</keyword>
<evidence type="ECO:0000256" key="3">
    <source>
        <dbReference type="ARBA" id="ARBA00071673"/>
    </source>
</evidence>
<dbReference type="SUPFAM" id="SSF89360">
    <property type="entry name" value="HesB-like domain"/>
    <property type="match status" value="1"/>
</dbReference>
<dbReference type="PANTHER" id="PTHR10072">
    <property type="entry name" value="IRON-SULFUR CLUSTER ASSEMBLY PROTEIN"/>
    <property type="match status" value="1"/>
</dbReference>
<feature type="compositionally biased region" description="Polar residues" evidence="4">
    <location>
        <begin position="131"/>
        <end position="141"/>
    </location>
</feature>
<dbReference type="PROSITE" id="PS01152">
    <property type="entry name" value="HESB"/>
    <property type="match status" value="1"/>
</dbReference>
<feature type="region of interest" description="Disordered" evidence="4">
    <location>
        <begin position="119"/>
        <end position="152"/>
    </location>
</feature>
<dbReference type="InterPro" id="IPR016092">
    <property type="entry name" value="ATAP"/>
</dbReference>
<dbReference type="InterPro" id="IPR035903">
    <property type="entry name" value="HesB-like_dom_sf"/>
</dbReference>
<dbReference type="InterPro" id="IPR050322">
    <property type="entry name" value="Fe-S_cluster_asmbl/transfer"/>
</dbReference>
<protein>
    <recommendedName>
        <fullName evidence="3">Iron-sulfur assembly protein 1</fullName>
    </recommendedName>
</protein>